<reference evidence="3 4" key="1">
    <citation type="submission" date="2017-08" db="EMBL/GenBank/DDBJ databases">
        <title>The complete genome sequence of Nocardiopsis gilva YIM 90087.</title>
        <authorList>
            <person name="Yin M."/>
            <person name="Tang S."/>
        </authorList>
    </citation>
    <scope>NUCLEOTIDE SEQUENCE [LARGE SCALE GENOMIC DNA]</scope>
    <source>
        <strain evidence="3 4">YIM 90087</strain>
    </source>
</reference>
<keyword evidence="4" id="KW-1185">Reference proteome</keyword>
<dbReference type="RefSeq" id="WP_017619484.1">
    <property type="nucleotide sequence ID" value="NZ_ANBG01000245.1"/>
</dbReference>
<dbReference type="InterPro" id="IPR007527">
    <property type="entry name" value="Znf_SWIM"/>
</dbReference>
<dbReference type="EMBL" id="CP022753">
    <property type="protein sequence ID" value="ASU81491.1"/>
    <property type="molecule type" value="Genomic_DNA"/>
</dbReference>
<evidence type="ECO:0000313" key="3">
    <source>
        <dbReference type="EMBL" id="ASU81491.1"/>
    </source>
</evidence>
<keyword evidence="1" id="KW-0862">Zinc</keyword>
<dbReference type="KEGG" id="ngv:CDO52_00665"/>
<protein>
    <recommendedName>
        <fullName evidence="2">SWIM-type domain-containing protein</fullName>
    </recommendedName>
</protein>
<gene>
    <name evidence="3" type="ORF">CDO52_00665</name>
</gene>
<dbReference type="Proteomes" id="UP000215005">
    <property type="component" value="Chromosome"/>
</dbReference>
<sequence length="82" mass="8651">MTATPTARPYTVNQLAKALEVIATGRIHPILADVYSVRSADGERSYITSPESCGCAAFVLGEGLRCYHRLAVALVVSGLASI</sequence>
<evidence type="ECO:0000256" key="1">
    <source>
        <dbReference type="PROSITE-ProRule" id="PRU00325"/>
    </source>
</evidence>
<feature type="domain" description="SWIM-type" evidence="2">
    <location>
        <begin position="35"/>
        <end position="77"/>
    </location>
</feature>
<keyword evidence="1" id="KW-0479">Metal-binding</keyword>
<evidence type="ECO:0000313" key="4">
    <source>
        <dbReference type="Proteomes" id="UP000215005"/>
    </source>
</evidence>
<name>A0A223S040_9ACTN</name>
<proteinExistence type="predicted"/>
<dbReference type="PROSITE" id="PS50966">
    <property type="entry name" value="ZF_SWIM"/>
    <property type="match status" value="1"/>
</dbReference>
<dbReference type="AlphaFoldDB" id="A0A223S040"/>
<evidence type="ECO:0000259" key="2">
    <source>
        <dbReference type="PROSITE" id="PS50966"/>
    </source>
</evidence>
<accession>A0A223S040</accession>
<keyword evidence="1" id="KW-0863">Zinc-finger</keyword>
<organism evidence="3 4">
    <name type="scientific">Nocardiopsis gilva YIM 90087</name>
    <dbReference type="NCBI Taxonomy" id="1235441"/>
    <lineage>
        <taxon>Bacteria</taxon>
        <taxon>Bacillati</taxon>
        <taxon>Actinomycetota</taxon>
        <taxon>Actinomycetes</taxon>
        <taxon>Streptosporangiales</taxon>
        <taxon>Nocardiopsidaceae</taxon>
        <taxon>Nocardiopsis</taxon>
    </lineage>
</organism>
<dbReference type="GO" id="GO:0008270">
    <property type="term" value="F:zinc ion binding"/>
    <property type="evidence" value="ECO:0007669"/>
    <property type="project" value="UniProtKB-KW"/>
</dbReference>